<feature type="signal peptide" evidence="10">
    <location>
        <begin position="1"/>
        <end position="18"/>
    </location>
</feature>
<dbReference type="GO" id="GO:0016798">
    <property type="term" value="F:hydrolase activity, acting on glycosyl bonds"/>
    <property type="evidence" value="ECO:0007669"/>
    <property type="project" value="UniProtKB-KW"/>
</dbReference>
<keyword evidence="13" id="KW-1185">Reference proteome</keyword>
<dbReference type="GO" id="GO:0016020">
    <property type="term" value="C:membrane"/>
    <property type="evidence" value="ECO:0007669"/>
    <property type="project" value="GOC"/>
</dbReference>
<dbReference type="InterPro" id="IPR008139">
    <property type="entry name" value="SaposinB_dom"/>
</dbReference>
<keyword evidence="5 9" id="KW-1015">Disulfide bond</keyword>
<proteinExistence type="inferred from homology"/>
<feature type="disulfide bond" evidence="9">
    <location>
        <begin position="182"/>
        <end position="187"/>
    </location>
</feature>
<dbReference type="InterPro" id="IPR011160">
    <property type="entry name" value="Sphingomy_PDE"/>
</dbReference>
<feature type="binding site" evidence="8">
    <location>
        <position position="167"/>
    </location>
    <ligand>
        <name>Zn(2+)</name>
        <dbReference type="ChEBI" id="CHEBI:29105"/>
        <label>1</label>
    </ligand>
</feature>
<feature type="binding site" evidence="8">
    <location>
        <position position="239"/>
    </location>
    <ligand>
        <name>Zn(2+)</name>
        <dbReference type="ChEBI" id="CHEBI:29105"/>
        <label>2</label>
    </ligand>
</feature>
<dbReference type="InParanoid" id="A0A167MN39"/>
<dbReference type="InterPro" id="IPR045473">
    <property type="entry name" value="ASM_C"/>
</dbReference>
<evidence type="ECO:0000256" key="8">
    <source>
        <dbReference type="PIRSR" id="PIRSR000948-1"/>
    </source>
</evidence>
<dbReference type="AlphaFoldDB" id="A0A167MN39"/>
<dbReference type="STRING" id="763407.A0A167MN39"/>
<dbReference type="PIRSF" id="PIRSF000948">
    <property type="entry name" value="Sphingomy_PDE"/>
    <property type="match status" value="1"/>
</dbReference>
<feature type="domain" description="Saposin B-type" evidence="11">
    <location>
        <begin position="50"/>
        <end position="134"/>
    </location>
</feature>
<feature type="disulfide bond" evidence="9">
    <location>
        <begin position="83"/>
        <end position="94"/>
    </location>
</feature>
<dbReference type="RefSeq" id="XP_018291374.1">
    <property type="nucleotide sequence ID" value="XM_018438478.1"/>
</dbReference>
<accession>A0A167MN39</accession>
<keyword evidence="7" id="KW-0326">Glycosidase</keyword>
<dbReference type="SUPFAM" id="SSF56300">
    <property type="entry name" value="Metallo-dependent phosphatases"/>
    <property type="match status" value="1"/>
</dbReference>
<feature type="chain" id="PRO_5007890429" description="Sphingomyelin phosphodiesterase" evidence="10">
    <location>
        <begin position="19"/>
        <end position="643"/>
    </location>
</feature>
<feature type="binding site" evidence="8">
    <location>
        <position position="169"/>
    </location>
    <ligand>
        <name>Zn(2+)</name>
        <dbReference type="ChEBI" id="CHEBI:29105"/>
        <label>1</label>
    </ligand>
</feature>
<keyword evidence="2 10" id="KW-0732">Signal</keyword>
<evidence type="ECO:0000256" key="7">
    <source>
        <dbReference type="PIRNR" id="PIRNR000948"/>
    </source>
</evidence>
<evidence type="ECO:0000313" key="13">
    <source>
        <dbReference type="Proteomes" id="UP000077315"/>
    </source>
</evidence>
<evidence type="ECO:0000256" key="2">
    <source>
        <dbReference type="ARBA" id="ARBA00022729"/>
    </source>
</evidence>
<gene>
    <name evidence="12" type="ORF">PHYBLDRAFT_181498</name>
</gene>
<dbReference type="OrthoDB" id="282973at2759"/>
<name>A0A167MN39_PHYB8</name>
<dbReference type="Proteomes" id="UP000077315">
    <property type="component" value="Unassembled WGS sequence"/>
</dbReference>
<feature type="disulfide bond" evidence="9">
    <location>
        <begin position="54"/>
        <end position="130"/>
    </location>
</feature>
<evidence type="ECO:0000256" key="9">
    <source>
        <dbReference type="PIRSR" id="PIRSR000948-2"/>
    </source>
</evidence>
<organism evidence="12 13">
    <name type="scientific">Phycomyces blakesleeanus (strain ATCC 8743b / DSM 1359 / FGSC 10004 / NBRC 33097 / NRRL 1555)</name>
    <dbReference type="NCBI Taxonomy" id="763407"/>
    <lineage>
        <taxon>Eukaryota</taxon>
        <taxon>Fungi</taxon>
        <taxon>Fungi incertae sedis</taxon>
        <taxon>Mucoromycota</taxon>
        <taxon>Mucoromycotina</taxon>
        <taxon>Mucoromycetes</taxon>
        <taxon>Mucorales</taxon>
        <taxon>Phycomycetaceae</taxon>
        <taxon>Phycomyces</taxon>
    </lineage>
</organism>
<dbReference type="GO" id="GO:0005615">
    <property type="term" value="C:extracellular space"/>
    <property type="evidence" value="ECO:0007669"/>
    <property type="project" value="TreeGrafter"/>
</dbReference>
<comment type="cofactor">
    <cofactor evidence="8">
        <name>Zn(2+)</name>
        <dbReference type="ChEBI" id="CHEBI:29105"/>
    </cofactor>
    <text evidence="8">Binds 2 Zn(2+) ions per subunit.</text>
</comment>
<evidence type="ECO:0000259" key="11">
    <source>
        <dbReference type="PROSITE" id="PS50015"/>
    </source>
</evidence>
<evidence type="ECO:0000256" key="4">
    <source>
        <dbReference type="ARBA" id="ARBA00022833"/>
    </source>
</evidence>
<keyword evidence="3 7" id="KW-0378">Hydrolase</keyword>
<evidence type="ECO:0000256" key="3">
    <source>
        <dbReference type="ARBA" id="ARBA00022801"/>
    </source>
</evidence>
<feature type="disulfide bond" evidence="9">
    <location>
        <begin position="359"/>
        <end position="423"/>
    </location>
</feature>
<dbReference type="VEuPathDB" id="FungiDB:PHYBLDRAFT_181498"/>
<feature type="disulfide bond" evidence="9">
    <location>
        <begin position="188"/>
        <end position="210"/>
    </location>
</feature>
<dbReference type="InterPro" id="IPR029052">
    <property type="entry name" value="Metallo-depent_PP-like"/>
</dbReference>
<protein>
    <recommendedName>
        <fullName evidence="7">Sphingomyelin phosphodiesterase</fullName>
    </recommendedName>
</protein>
<comment type="function">
    <text evidence="7">Converts sphingomyelin to ceramide.</text>
</comment>
<dbReference type="PROSITE" id="PS50015">
    <property type="entry name" value="SAP_B"/>
    <property type="match status" value="1"/>
</dbReference>
<dbReference type="PANTHER" id="PTHR10340">
    <property type="entry name" value="SPHINGOMYELIN PHOSPHODIESTERASE"/>
    <property type="match status" value="1"/>
</dbReference>
<feature type="binding site" evidence="8">
    <location>
        <position position="415"/>
    </location>
    <ligand>
        <name>Zn(2+)</name>
        <dbReference type="ChEBI" id="CHEBI:29105"/>
        <label>2</label>
    </ligand>
</feature>
<keyword evidence="6" id="KW-0325">Glycoprotein</keyword>
<evidence type="ECO:0000256" key="1">
    <source>
        <dbReference type="ARBA" id="ARBA00022723"/>
    </source>
</evidence>
<dbReference type="GO" id="GO:0046872">
    <property type="term" value="F:metal ion binding"/>
    <property type="evidence" value="ECO:0007669"/>
    <property type="project" value="UniProtKB-KW"/>
</dbReference>
<dbReference type="Pfam" id="PF19272">
    <property type="entry name" value="ASMase_C"/>
    <property type="match status" value="1"/>
</dbReference>
<evidence type="ECO:0000256" key="6">
    <source>
        <dbReference type="ARBA" id="ARBA00023180"/>
    </source>
</evidence>
<evidence type="ECO:0000313" key="12">
    <source>
        <dbReference type="EMBL" id="OAD73334.1"/>
    </source>
</evidence>
<feature type="binding site" evidence="8">
    <location>
        <position position="451"/>
    </location>
    <ligand>
        <name>Zn(2+)</name>
        <dbReference type="ChEBI" id="CHEBI:29105"/>
        <label>1</label>
    </ligand>
</feature>
<sequence length="643" mass="73113">MLTKTILSFVALGTIAQAVQTSDQFVFSDINAQQEVLEMTVHSWLTGTKAPMSCSSCISAMQVVKRMSFVSDAMLISSLVNVCKRSKKLDPEVCQGVIEEQAPVVRKVLKTMDVSGRDGHLLCAAVLNSCPYPAVIPWTVQFPKSKPKNPIVKRSKGQLISVVQLSDWHIDPDYQVGTEVRCSKPICCRAAYTDFQNITKPATFWGDYSCDTPVSLVSSMLKYIPTVEPKLAFGLITGDLPPHEVWSTLPITKTQWVEDQSFGLLHTHFDAPLLNTMLYPAVGNHESAPTNVFPLRDSKIAIEDDKEYLTMNWLYSSLAKSWEGWLPEEALVDVEKNSASYVARPIDGLKLISLNTNFCYSLNWWLYENPISQASSHLFILFYQQKMDPNGILSWLIAQLQESENTGERVWIMGHIAPGDTTCLHDYSNYYHQIVERYSHVIAGQFFGHTHKDEFQVFYRDGDKNAQSAISMAYIAPSITPYLNVNPGFRVYKVDTDTFEVVDSITYYAKLDEAEMWGEQGPIWQKEYSAREAYLTPNTIISPKAPLSPAWWHNVTEAMEDDPDMFQKYWHFRGKSSPINRKCDDEEDCRETIICNIRAGKSEQRCDYEPDIPEGVPPEYSRKIRNKERHLCGLELLDIRHDQ</sequence>
<keyword evidence="1 8" id="KW-0479">Metal-binding</keyword>
<dbReference type="CDD" id="cd00842">
    <property type="entry name" value="MPP_ASMase"/>
    <property type="match status" value="1"/>
</dbReference>
<dbReference type="Gene3D" id="3.60.21.10">
    <property type="match status" value="1"/>
</dbReference>
<dbReference type="EMBL" id="KV440981">
    <property type="protein sequence ID" value="OAD73334.1"/>
    <property type="molecule type" value="Genomic_DNA"/>
</dbReference>
<feature type="binding site" evidence="8">
    <location>
        <position position="449"/>
    </location>
    <ligand>
        <name>Zn(2+)</name>
        <dbReference type="ChEBI" id="CHEBI:29105"/>
        <label>2</label>
    </ligand>
</feature>
<dbReference type="InterPro" id="IPR041805">
    <property type="entry name" value="ASMase/PPN1_MPP"/>
</dbReference>
<dbReference type="GeneID" id="28999384"/>
<feature type="binding site" evidence="8">
    <location>
        <position position="239"/>
    </location>
    <ligand>
        <name>Zn(2+)</name>
        <dbReference type="ChEBI" id="CHEBI:29105"/>
        <label>1</label>
    </ligand>
</feature>
<dbReference type="GO" id="GO:0006685">
    <property type="term" value="P:sphingomyelin catabolic process"/>
    <property type="evidence" value="ECO:0007669"/>
    <property type="project" value="UniProtKB-UniRule"/>
</dbReference>
<evidence type="ECO:0000256" key="10">
    <source>
        <dbReference type="SAM" id="SignalP"/>
    </source>
</evidence>
<dbReference type="GO" id="GO:0004767">
    <property type="term" value="F:sphingomyelin phosphodiesterase activity"/>
    <property type="evidence" value="ECO:0007669"/>
    <property type="project" value="UniProtKB-UniRule"/>
</dbReference>
<feature type="binding site" evidence="8">
    <location>
        <position position="284"/>
    </location>
    <ligand>
        <name>Zn(2+)</name>
        <dbReference type="ChEBI" id="CHEBI:29105"/>
        <label>2</label>
    </ligand>
</feature>
<reference evidence="13" key="1">
    <citation type="submission" date="2015-06" db="EMBL/GenBank/DDBJ databases">
        <title>Expansion of signal transduction pathways in fungi by whole-genome duplication.</title>
        <authorList>
            <consortium name="DOE Joint Genome Institute"/>
            <person name="Corrochano L.M."/>
            <person name="Kuo A."/>
            <person name="Marcet-Houben M."/>
            <person name="Polaino S."/>
            <person name="Salamov A."/>
            <person name="Villalobos J.M."/>
            <person name="Alvarez M.I."/>
            <person name="Avalos J."/>
            <person name="Benito E.P."/>
            <person name="Benoit I."/>
            <person name="Burger G."/>
            <person name="Camino L.P."/>
            <person name="Canovas D."/>
            <person name="Cerda-Olmedo E."/>
            <person name="Cheng J.-F."/>
            <person name="Dominguez A."/>
            <person name="Elias M."/>
            <person name="Eslava A.P."/>
            <person name="Glaser F."/>
            <person name="Grimwood J."/>
            <person name="Gutierrez G."/>
            <person name="Heitman J."/>
            <person name="Henrissat B."/>
            <person name="Iturriaga E.A."/>
            <person name="Lang B.F."/>
            <person name="Lavin J.L."/>
            <person name="Lee S."/>
            <person name="Li W."/>
            <person name="Lindquist E."/>
            <person name="Lopez-Garcia S."/>
            <person name="Luque E.M."/>
            <person name="Marcos A.T."/>
            <person name="Martin J."/>
            <person name="McCluskey K."/>
            <person name="Medina H.R."/>
            <person name="Miralles-Duran A."/>
            <person name="Miyazaki A."/>
            <person name="Munoz-Torres E."/>
            <person name="Oguiza J.A."/>
            <person name="Ohm R."/>
            <person name="Olmedo M."/>
            <person name="Orejas M."/>
            <person name="Ortiz-Castellanos L."/>
            <person name="Pisabarro A.G."/>
            <person name="Rodriguez-Romero J."/>
            <person name="Ruiz-Herrera J."/>
            <person name="Ruiz-Vazquez R."/>
            <person name="Sanz C."/>
            <person name="Schackwitz W."/>
            <person name="Schmutz J."/>
            <person name="Shahriari M."/>
            <person name="Shelest E."/>
            <person name="Silva-Franco F."/>
            <person name="Soanes D."/>
            <person name="Syed K."/>
            <person name="Tagua V.G."/>
            <person name="Talbot N.J."/>
            <person name="Thon M."/>
            <person name="De vries R.P."/>
            <person name="Wiebenga A."/>
            <person name="Yadav J.S."/>
            <person name="Braun E.L."/>
            <person name="Baker S."/>
            <person name="Garre V."/>
            <person name="Horwitz B."/>
            <person name="Torres-Martinez S."/>
            <person name="Idnurm A."/>
            <person name="Herrera-Estrella A."/>
            <person name="Gabaldon T."/>
            <person name="Grigoriev I.V."/>
        </authorList>
    </citation>
    <scope>NUCLEOTIDE SEQUENCE [LARGE SCALE GENOMIC DNA]</scope>
    <source>
        <strain evidence="13">NRRL 1555(-)</strain>
    </source>
</reference>
<evidence type="ECO:0000256" key="5">
    <source>
        <dbReference type="ARBA" id="ARBA00023157"/>
    </source>
</evidence>
<comment type="similarity">
    <text evidence="7">Belongs to the acid sphingomyelinase family.</text>
</comment>
<keyword evidence="4 8" id="KW-0862">Zinc</keyword>
<dbReference type="PANTHER" id="PTHR10340:SF34">
    <property type="entry name" value="SPHINGOMYELIN PHOSPHODIESTERASE"/>
    <property type="match status" value="1"/>
</dbReference>